<keyword evidence="1" id="KW-0175">Coiled coil</keyword>
<organism evidence="3 4">
    <name type="scientific">Schaalia radingae</name>
    <dbReference type="NCBI Taxonomy" id="131110"/>
    <lineage>
        <taxon>Bacteria</taxon>
        <taxon>Bacillati</taxon>
        <taxon>Actinomycetota</taxon>
        <taxon>Actinomycetes</taxon>
        <taxon>Actinomycetales</taxon>
        <taxon>Actinomycetaceae</taxon>
        <taxon>Schaalia</taxon>
    </lineage>
</organism>
<gene>
    <name evidence="3" type="ORF">SAMN04489714_1923</name>
</gene>
<evidence type="ECO:0000256" key="1">
    <source>
        <dbReference type="SAM" id="Coils"/>
    </source>
</evidence>
<dbReference type="EMBL" id="LT629792">
    <property type="protein sequence ID" value="SDU06045.1"/>
    <property type="molecule type" value="Genomic_DNA"/>
</dbReference>
<evidence type="ECO:0000313" key="3">
    <source>
        <dbReference type="EMBL" id="SDU06045.1"/>
    </source>
</evidence>
<proteinExistence type="predicted"/>
<accession>A0ABY0VBK5</accession>
<sequence>MVTTAYQPYRRGFSWRLRRDRLQNVRKPTKILALLSTVAITMTLSACGPLVKKDPTAQGIQPTPQSTQPVPTPTPTPTPAPAPAPSPPIHGPHAGRLTDDDRTKKNLLSLADKAEQGDDMGIVNVSMDQAQFCYPDTFSGDVENLTSDLDDQFAELDEQLEELDKMLEDLDSGS</sequence>
<name>A0ABY0VBK5_9ACTO</name>
<reference evidence="3 4" key="1">
    <citation type="submission" date="2016-10" db="EMBL/GenBank/DDBJ databases">
        <authorList>
            <person name="Varghese N."/>
            <person name="Submissions S."/>
        </authorList>
    </citation>
    <scope>NUCLEOTIDE SEQUENCE [LARGE SCALE GENOMIC DNA]</scope>
    <source>
        <strain evidence="3 4">DSM 9169</strain>
    </source>
</reference>
<feature type="coiled-coil region" evidence="1">
    <location>
        <begin position="142"/>
        <end position="173"/>
    </location>
</feature>
<dbReference type="Proteomes" id="UP000198976">
    <property type="component" value="Chromosome I"/>
</dbReference>
<feature type="region of interest" description="Disordered" evidence="2">
    <location>
        <begin position="55"/>
        <end position="103"/>
    </location>
</feature>
<evidence type="ECO:0000256" key="2">
    <source>
        <dbReference type="SAM" id="MobiDB-lite"/>
    </source>
</evidence>
<feature type="compositionally biased region" description="Pro residues" evidence="2">
    <location>
        <begin position="70"/>
        <end position="90"/>
    </location>
</feature>
<evidence type="ECO:0000313" key="4">
    <source>
        <dbReference type="Proteomes" id="UP000198976"/>
    </source>
</evidence>
<protein>
    <submittedName>
        <fullName evidence="3">Uncharacterized protein</fullName>
    </submittedName>
</protein>
<keyword evidence="4" id="KW-1185">Reference proteome</keyword>